<evidence type="ECO:0000313" key="1">
    <source>
        <dbReference type="EMBL" id="VTR36715.1"/>
    </source>
</evidence>
<protein>
    <submittedName>
        <fullName evidence="1">Invasion protein invA</fullName>
    </submittedName>
</protein>
<dbReference type="Gene3D" id="3.40.30.60">
    <property type="entry name" value="FHIPEP family, domain 1"/>
    <property type="match status" value="1"/>
</dbReference>
<dbReference type="EMBL" id="CABEEZ010000089">
    <property type="protein sequence ID" value="VTR36715.1"/>
    <property type="molecule type" value="Genomic_DNA"/>
</dbReference>
<accession>A0A4U9US91</accession>
<proteinExistence type="predicted"/>
<dbReference type="AlphaFoldDB" id="A0A4U9US91"/>
<gene>
    <name evidence="1" type="primary">invA_1</name>
    <name evidence="1" type="ORF">NCTC12965_03965</name>
</gene>
<dbReference type="Gene3D" id="3.40.5.40">
    <property type="entry name" value="FHIPEP family, domain 2"/>
    <property type="match status" value="1"/>
</dbReference>
<organism evidence="1">
    <name type="scientific">Serratia fonticola</name>
    <dbReference type="NCBI Taxonomy" id="47917"/>
    <lineage>
        <taxon>Bacteria</taxon>
        <taxon>Pseudomonadati</taxon>
        <taxon>Pseudomonadota</taxon>
        <taxon>Gammaproteobacteria</taxon>
        <taxon>Enterobacterales</taxon>
        <taxon>Yersiniaceae</taxon>
        <taxon>Serratia</taxon>
    </lineage>
</organism>
<dbReference type="InterPro" id="IPR042194">
    <property type="entry name" value="FHIPEP_1"/>
</dbReference>
<reference evidence="1" key="1">
    <citation type="submission" date="2019-05" db="EMBL/GenBank/DDBJ databases">
        <authorList>
            <consortium name="Pathogen Informatics"/>
        </authorList>
    </citation>
    <scope>NUCLEOTIDE SEQUENCE [LARGE SCALE GENOMIC DNA]</scope>
    <source>
        <strain evidence="1">NCTC12965</strain>
    </source>
</reference>
<sequence>MSALVDGSSLGMIKGLDNVASETLPLILMVSTKQAEALQKSNMLERYRSQFFIDYGVHLPEITLKAADDMPESKVIFLINEIKATEFSINFSMLKVVNGKDELELLGFEIVKNNNEYWSNENDRESLSNLGVPIKNGC</sequence>
<name>A0A4U9US91_SERFO</name>